<accession>A0A4P6ULJ9</accession>
<sequence>MTIHELYAYLCVRDARAAIDFYTRGFGARERFRLTEPDGRVGHAEMDFGGHTLMLSEEYPELGVRSPEGLSALPVTLHLHVEDADALIDRVVAAGGTLERAPQDHFYGERSGTVRDPLGHRWLIGHAIETVTPEEMQRRYTALFNTSSAPPPSDAPSKR</sequence>
<dbReference type="PANTHER" id="PTHR34109:SF1">
    <property type="entry name" value="VOC DOMAIN-CONTAINING PROTEIN"/>
    <property type="match status" value="1"/>
</dbReference>
<name>A0A4P6ULJ9_9BURK</name>
<dbReference type="SUPFAM" id="SSF54593">
    <property type="entry name" value="Glyoxalase/Bleomycin resistance protein/Dihydroxybiphenyl dioxygenase"/>
    <property type="match status" value="1"/>
</dbReference>
<dbReference type="Proteomes" id="UP000292939">
    <property type="component" value="Chromosome"/>
</dbReference>
<dbReference type="RefSeq" id="WP_131280493.1">
    <property type="nucleotide sequence ID" value="NZ_CP031395.1"/>
</dbReference>
<dbReference type="PANTHER" id="PTHR34109">
    <property type="entry name" value="BNAUNNG04460D PROTEIN-RELATED"/>
    <property type="match status" value="1"/>
</dbReference>
<evidence type="ECO:0000259" key="1">
    <source>
        <dbReference type="PROSITE" id="PS51819"/>
    </source>
</evidence>
<organism evidence="2 3">
    <name type="scientific">Hylemonella gracilis</name>
    <dbReference type="NCBI Taxonomy" id="80880"/>
    <lineage>
        <taxon>Bacteria</taxon>
        <taxon>Pseudomonadati</taxon>
        <taxon>Pseudomonadota</taxon>
        <taxon>Betaproteobacteria</taxon>
        <taxon>Burkholderiales</taxon>
        <taxon>Comamonadaceae</taxon>
        <taxon>Hylemonella</taxon>
    </lineage>
</organism>
<dbReference type="Gene3D" id="3.30.720.110">
    <property type="match status" value="1"/>
</dbReference>
<dbReference type="EMBL" id="CP031395">
    <property type="protein sequence ID" value="QBK05434.1"/>
    <property type="molecule type" value="Genomic_DNA"/>
</dbReference>
<protein>
    <submittedName>
        <fullName evidence="2">VOC family protein</fullName>
    </submittedName>
</protein>
<reference evidence="2 3" key="1">
    <citation type="submission" date="2018-07" db="EMBL/GenBank/DDBJ databases">
        <title>Exploring interactions and the metabolic potential of the ultra-small soil bacteria Hylemonella gracilis.</title>
        <authorList>
            <person name="Tyc O."/>
            <person name="Kulkarni P."/>
            <person name="Gawehns F."/>
            <person name="Hundscheid M."/>
            <person name="Zweers H."/>
            <person name="Garbeva P."/>
        </authorList>
    </citation>
    <scope>NUCLEOTIDE SEQUENCE [LARGE SCALE GENOMIC DNA]</scope>
    <source>
        <strain evidence="2 3">NS1</strain>
    </source>
</reference>
<gene>
    <name evidence="2" type="ORF">DW355_12395</name>
</gene>
<dbReference type="InterPro" id="IPR004360">
    <property type="entry name" value="Glyas_Fos-R_dOase_dom"/>
</dbReference>
<dbReference type="InterPro" id="IPR029068">
    <property type="entry name" value="Glyas_Bleomycin-R_OHBP_Dase"/>
</dbReference>
<evidence type="ECO:0000313" key="3">
    <source>
        <dbReference type="Proteomes" id="UP000292939"/>
    </source>
</evidence>
<dbReference type="AlphaFoldDB" id="A0A4P6ULJ9"/>
<feature type="domain" description="VOC" evidence="1">
    <location>
        <begin position="2"/>
        <end position="127"/>
    </location>
</feature>
<dbReference type="InterPro" id="IPR037523">
    <property type="entry name" value="VOC_core"/>
</dbReference>
<dbReference type="Gene3D" id="3.30.720.120">
    <property type="match status" value="1"/>
</dbReference>
<dbReference type="KEGG" id="hgr:DW355_12395"/>
<dbReference type="Pfam" id="PF00903">
    <property type="entry name" value="Glyoxalase"/>
    <property type="match status" value="1"/>
</dbReference>
<dbReference type="CDD" id="cd07246">
    <property type="entry name" value="VOC_like"/>
    <property type="match status" value="1"/>
</dbReference>
<dbReference type="OrthoDB" id="9795306at2"/>
<evidence type="ECO:0000313" key="2">
    <source>
        <dbReference type="EMBL" id="QBK05434.1"/>
    </source>
</evidence>
<dbReference type="PROSITE" id="PS51819">
    <property type="entry name" value="VOC"/>
    <property type="match status" value="1"/>
</dbReference>
<proteinExistence type="predicted"/>